<gene>
    <name evidence="1" type="ORF">BDZ85DRAFT_252231</name>
</gene>
<evidence type="ECO:0000313" key="1">
    <source>
        <dbReference type="EMBL" id="KAF2220297.1"/>
    </source>
</evidence>
<name>A0A6A6G3M0_9PEZI</name>
<dbReference type="Proteomes" id="UP000799538">
    <property type="component" value="Unassembled WGS sequence"/>
</dbReference>
<proteinExistence type="predicted"/>
<dbReference type="AlphaFoldDB" id="A0A6A6G3M0"/>
<evidence type="ECO:0000313" key="2">
    <source>
        <dbReference type="Proteomes" id="UP000799538"/>
    </source>
</evidence>
<dbReference type="EMBL" id="ML992513">
    <property type="protein sequence ID" value="KAF2220297.1"/>
    <property type="molecule type" value="Genomic_DNA"/>
</dbReference>
<sequence length="200" mass="21771">MPPDELALPDHLLSPSGVLDTIRQLHRSEGQHEAVPLRPEKRPDMGIPGNLSFEGQLELPAAVLVLHPVDDVDRVIAPAVVVDEDGEPEILHHLEVNTWHEMIPSHSVAVAEGLHGDVERHTAVEILLAHLLSNRLAGPGETAQMLIGPTLTEVVLVAIAVVNVGVDDAFHDMLVGICSQVIVDHEPQFDRQVEEAEPER</sequence>
<keyword evidence="2" id="KW-1185">Reference proteome</keyword>
<accession>A0A6A6G3M0</accession>
<reference evidence="2" key="1">
    <citation type="journal article" date="2020" name="Stud. Mycol.">
        <title>101 Dothideomycetes genomes: A test case for predicting lifestyles and emergence of pathogens.</title>
        <authorList>
            <person name="Haridas S."/>
            <person name="Albert R."/>
            <person name="Binder M."/>
            <person name="Bloem J."/>
            <person name="LaButti K."/>
            <person name="Salamov A."/>
            <person name="Andreopoulos B."/>
            <person name="Baker S."/>
            <person name="Barry K."/>
            <person name="Bills G."/>
            <person name="Bluhm B."/>
            <person name="Cannon C."/>
            <person name="Castanera R."/>
            <person name="Culley D."/>
            <person name="Daum C."/>
            <person name="Ezra D."/>
            <person name="Gonzalez J."/>
            <person name="Henrissat B."/>
            <person name="Kuo A."/>
            <person name="Liang C."/>
            <person name="Lipzen A."/>
            <person name="Lutzoni F."/>
            <person name="Magnuson J."/>
            <person name="Mondo S."/>
            <person name="Nolan M."/>
            <person name="Ohm R."/>
            <person name="Pangilinan J."/>
            <person name="Park H.-J."/>
            <person name="Ramirez L."/>
            <person name="Alfaro M."/>
            <person name="Sun H."/>
            <person name="Tritt A."/>
            <person name="Yoshinaga Y."/>
            <person name="Zwiers L.-H."/>
            <person name="Turgeon B."/>
            <person name="Goodwin S."/>
            <person name="Spatafora J."/>
            <person name="Crous P."/>
            <person name="Grigoriev I."/>
        </authorList>
    </citation>
    <scope>NUCLEOTIDE SEQUENCE [LARGE SCALE GENOMIC DNA]</scope>
    <source>
        <strain evidence="2">CECT 20119</strain>
    </source>
</reference>
<organism evidence="1 2">
    <name type="scientific">Elsinoe ampelina</name>
    <dbReference type="NCBI Taxonomy" id="302913"/>
    <lineage>
        <taxon>Eukaryota</taxon>
        <taxon>Fungi</taxon>
        <taxon>Dikarya</taxon>
        <taxon>Ascomycota</taxon>
        <taxon>Pezizomycotina</taxon>
        <taxon>Dothideomycetes</taxon>
        <taxon>Dothideomycetidae</taxon>
        <taxon>Myriangiales</taxon>
        <taxon>Elsinoaceae</taxon>
        <taxon>Elsinoe</taxon>
    </lineage>
</organism>
<protein>
    <submittedName>
        <fullName evidence="1">Uncharacterized protein</fullName>
    </submittedName>
</protein>